<evidence type="ECO:0000313" key="4">
    <source>
        <dbReference type="Proteomes" id="UP000480410"/>
    </source>
</evidence>
<sequence length="178" mass="20321">RAQALVQDAAYRLERYRANGQERDPARAKRSFELLRAINRNPPPPLQVERPGLPEDGHQSRTWQLGVGTREDRAFAEYGLRMAYHDLNDNAYGFPLGAQIEILQLKVRQYERNDWQVQRLDLATIRSLTPRNDLLKPWSWQVTGGLERVLGKHQNEVLVSHVNGGAGGTWQLGEDMLG</sequence>
<feature type="region of interest" description="Disordered" evidence="1">
    <location>
        <begin position="39"/>
        <end position="60"/>
    </location>
</feature>
<evidence type="ECO:0000259" key="2">
    <source>
        <dbReference type="Pfam" id="PF25222"/>
    </source>
</evidence>
<protein>
    <recommendedName>
        <fullName evidence="2">DUF7840 domain-containing protein</fullName>
    </recommendedName>
</protein>
<reference evidence="3 4" key="1">
    <citation type="submission" date="2020-02" db="EMBL/GenBank/DDBJ databases">
        <title>Broccoli isolated Pseudomonas sp.</title>
        <authorList>
            <person name="Fujikawa T."/>
            <person name="Sawada H."/>
        </authorList>
    </citation>
    <scope>NUCLEOTIDE SEQUENCE [LARGE SCALE GENOMIC DNA]</scope>
    <source>
        <strain evidence="3 4">MAFF212428</strain>
    </source>
</reference>
<feature type="non-terminal residue" evidence="3">
    <location>
        <position position="178"/>
    </location>
</feature>
<accession>A0A6M0D7P9</accession>
<comment type="caution">
    <text evidence="3">The sequence shown here is derived from an EMBL/GenBank/DDBJ whole genome shotgun (WGS) entry which is preliminary data.</text>
</comment>
<dbReference type="AlphaFoldDB" id="A0A6M0D7P9"/>
<feature type="domain" description="DUF7840" evidence="2">
    <location>
        <begin position="54"/>
        <end position="177"/>
    </location>
</feature>
<evidence type="ECO:0000256" key="1">
    <source>
        <dbReference type="SAM" id="MobiDB-lite"/>
    </source>
</evidence>
<proteinExistence type="predicted"/>
<feature type="non-terminal residue" evidence="3">
    <location>
        <position position="1"/>
    </location>
</feature>
<evidence type="ECO:0000313" key="3">
    <source>
        <dbReference type="EMBL" id="NER62580.1"/>
    </source>
</evidence>
<dbReference type="EMBL" id="JAAHBV010000939">
    <property type="protein sequence ID" value="NER62580.1"/>
    <property type="molecule type" value="Genomic_DNA"/>
</dbReference>
<dbReference type="InterPro" id="IPR057162">
    <property type="entry name" value="DUF7840"/>
</dbReference>
<dbReference type="Pfam" id="PF25222">
    <property type="entry name" value="DUF7840"/>
    <property type="match status" value="1"/>
</dbReference>
<dbReference type="Proteomes" id="UP000480410">
    <property type="component" value="Unassembled WGS sequence"/>
</dbReference>
<gene>
    <name evidence="3" type="ORF">G3435_26870</name>
</gene>
<name>A0A6M0D7P9_9PSED</name>
<organism evidence="3 4">
    <name type="scientific">Pseudomonas brassicae</name>
    <dbReference type="NCBI Taxonomy" id="2708063"/>
    <lineage>
        <taxon>Bacteria</taxon>
        <taxon>Pseudomonadati</taxon>
        <taxon>Pseudomonadota</taxon>
        <taxon>Gammaproteobacteria</taxon>
        <taxon>Pseudomonadales</taxon>
        <taxon>Pseudomonadaceae</taxon>
        <taxon>Pseudomonas</taxon>
    </lineage>
</organism>